<dbReference type="EMBL" id="QYUK01000008">
    <property type="protein sequence ID" value="RJF94832.1"/>
    <property type="molecule type" value="Genomic_DNA"/>
</dbReference>
<accession>A0A418WU93</accession>
<proteinExistence type="predicted"/>
<organism evidence="1 2">
    <name type="scientific">Oleomonas cavernae</name>
    <dbReference type="NCBI Taxonomy" id="2320859"/>
    <lineage>
        <taxon>Bacteria</taxon>
        <taxon>Pseudomonadati</taxon>
        <taxon>Pseudomonadota</taxon>
        <taxon>Alphaproteobacteria</taxon>
        <taxon>Acetobacterales</taxon>
        <taxon>Acetobacteraceae</taxon>
        <taxon>Oleomonas</taxon>
    </lineage>
</organism>
<evidence type="ECO:0000313" key="2">
    <source>
        <dbReference type="Proteomes" id="UP000284605"/>
    </source>
</evidence>
<gene>
    <name evidence="1" type="ORF">D3874_03185</name>
</gene>
<evidence type="ECO:0000313" key="1">
    <source>
        <dbReference type="EMBL" id="RJF94832.1"/>
    </source>
</evidence>
<keyword evidence="2" id="KW-1185">Reference proteome</keyword>
<comment type="caution">
    <text evidence="1">The sequence shown here is derived from an EMBL/GenBank/DDBJ whole genome shotgun (WGS) entry which is preliminary data.</text>
</comment>
<dbReference type="Proteomes" id="UP000284605">
    <property type="component" value="Unassembled WGS sequence"/>
</dbReference>
<protein>
    <submittedName>
        <fullName evidence="1">Uncharacterized protein</fullName>
    </submittedName>
</protein>
<dbReference type="AlphaFoldDB" id="A0A418WU93"/>
<sequence length="67" mass="6940">MIQLRSAFVAQGIPAGMLVLQLADLVGYLSARAAGPEPGDPASLLAAVQYELQAGFDRGLRKRAASA</sequence>
<name>A0A418WU93_9PROT</name>
<reference evidence="1 2" key="1">
    <citation type="submission" date="2018-09" db="EMBL/GenBank/DDBJ databases">
        <authorList>
            <person name="Zhu H."/>
        </authorList>
    </citation>
    <scope>NUCLEOTIDE SEQUENCE [LARGE SCALE GENOMIC DNA]</scope>
    <source>
        <strain evidence="1 2">K1W22B-8</strain>
    </source>
</reference>